<dbReference type="InterPro" id="IPR001138">
    <property type="entry name" value="Zn2Cys6_DnaBD"/>
</dbReference>
<protein>
    <submittedName>
        <fullName evidence="6">Transcriptional regulatory</fullName>
    </submittedName>
</protein>
<dbReference type="CDD" id="cd12148">
    <property type="entry name" value="fungal_TF_MHR"/>
    <property type="match status" value="1"/>
</dbReference>
<reference evidence="6" key="2">
    <citation type="submission" date="2020-02" db="EMBL/GenBank/DDBJ databases">
        <title>Identification and distribution of gene clusters putatively required for synthesis of sphingolipid metabolism inhibitors in phylogenetically diverse species of the filamentous fungus Fusarium.</title>
        <authorList>
            <person name="Kim H.-S."/>
            <person name="Busman M."/>
            <person name="Brown D.W."/>
            <person name="Divon H."/>
            <person name="Uhlig S."/>
            <person name="Proctor R.H."/>
        </authorList>
    </citation>
    <scope>NUCLEOTIDE SEQUENCE</scope>
    <source>
        <strain evidence="6">NRRL 25174</strain>
    </source>
</reference>
<keyword evidence="7" id="KW-1185">Reference proteome</keyword>
<dbReference type="GO" id="GO:0000978">
    <property type="term" value="F:RNA polymerase II cis-regulatory region sequence-specific DNA binding"/>
    <property type="evidence" value="ECO:0007669"/>
    <property type="project" value="TreeGrafter"/>
</dbReference>
<keyword evidence="4" id="KW-0539">Nucleus</keyword>
<dbReference type="Pfam" id="PF00172">
    <property type="entry name" value="Zn_clus"/>
    <property type="match status" value="1"/>
</dbReference>
<sequence length="717" mass="80386">MPPRKLKQGERRRCANACDTCKRRKERCDGRQPCARCLTRGVEADCSFVPQSAQTRKTRNVRMDNIDPILREPSQRHSQSSLSPVTSSIEVLDQTQPRLESRLRHDLGRGNLFSCATSLQLSQLVQDPQGKFVFIGDAANLSFLQIVRRLVRKSVGPCAFTEDALQHLMFEAKSSRTSNWITDIMSDRPARPDLKKARYLLSWYIHSTCLLNFFEEGELGESLTSWYQTSPDELGNETSAVVFFLIFAIGAQTCPENMDQEAEEYFNYARFLITSNFMDDISIFAVQANILITSYLLSASRRNAAFMYLGSAVRAAYALGIQRHDINRTFKQSDYVLRERLWKVLRMLDLFMSASLGRPLSTHETRDTGFDENYSAANDLCAIFEDILTNIYSQRKVASTDLARISGHHRKWAAKVALATDSTKPPEVIKTADDHETSSNGLCYLKEAYYWTIMLLARPSLIQITSKHLSKATHDLTPFEPPGAATELNQVLAYSCVDSAVRTADLLRTIGCDSRQTPKRLPFVVNGLFAAALVLGMAYFSDLDHIFPLGKSLLAVRSLIGRFSAHDPIARNTLQTIDNLQIACKIYVDDRARRKMERQSLLVQNLFGTVHDWSGTETPAPQNNATGPISISPQDCSEFRQTEQVIDNWTISQPAGGLEAEIRNSIPQEALGAFSFPTPTPSSFESLSACFPMFADMDMNCFDTGGNLGPDNLLFEI</sequence>
<dbReference type="SMART" id="SM00066">
    <property type="entry name" value="GAL4"/>
    <property type="match status" value="1"/>
</dbReference>
<evidence type="ECO:0000256" key="4">
    <source>
        <dbReference type="ARBA" id="ARBA00023242"/>
    </source>
</evidence>
<comment type="caution">
    <text evidence="6">The sequence shown here is derived from an EMBL/GenBank/DDBJ whole genome shotgun (WGS) entry which is preliminary data.</text>
</comment>
<keyword evidence="3" id="KW-0804">Transcription</keyword>
<dbReference type="GO" id="GO:0000981">
    <property type="term" value="F:DNA-binding transcription factor activity, RNA polymerase II-specific"/>
    <property type="evidence" value="ECO:0007669"/>
    <property type="project" value="InterPro"/>
</dbReference>
<dbReference type="PANTHER" id="PTHR47424">
    <property type="entry name" value="REGULATORY PROTEIN GAL4"/>
    <property type="match status" value="1"/>
</dbReference>
<evidence type="ECO:0000259" key="5">
    <source>
        <dbReference type="PROSITE" id="PS50048"/>
    </source>
</evidence>
<dbReference type="InterPro" id="IPR036864">
    <property type="entry name" value="Zn2-C6_fun-type_DNA-bd_sf"/>
</dbReference>
<keyword evidence="1" id="KW-0479">Metal-binding</keyword>
<dbReference type="GO" id="GO:0005634">
    <property type="term" value="C:nucleus"/>
    <property type="evidence" value="ECO:0007669"/>
    <property type="project" value="TreeGrafter"/>
</dbReference>
<dbReference type="Gene3D" id="4.10.240.10">
    <property type="entry name" value="Zn(2)-C6 fungal-type DNA-binding domain"/>
    <property type="match status" value="1"/>
</dbReference>
<evidence type="ECO:0000256" key="3">
    <source>
        <dbReference type="ARBA" id="ARBA00023163"/>
    </source>
</evidence>
<dbReference type="PROSITE" id="PS00463">
    <property type="entry name" value="ZN2_CY6_FUNGAL_1"/>
    <property type="match status" value="1"/>
</dbReference>
<feature type="domain" description="Zn(2)-C6 fungal-type" evidence="5">
    <location>
        <begin position="17"/>
        <end position="48"/>
    </location>
</feature>
<reference evidence="6" key="1">
    <citation type="journal article" date="2017" name="Mycologia">
        <title>Fusarium algeriense, sp. nov., a novel toxigenic crown rot pathogen of durum wheat from Algeria is nested in the Fusarium burgessii species complex.</title>
        <authorList>
            <person name="Laraba I."/>
            <person name="Keddad A."/>
            <person name="Boureghda H."/>
            <person name="Abdallah N."/>
            <person name="Vaughan M.M."/>
            <person name="Proctor R.H."/>
            <person name="Busman M."/>
            <person name="O'Donnell K."/>
        </authorList>
    </citation>
    <scope>NUCLEOTIDE SEQUENCE</scope>
    <source>
        <strain evidence="6">NRRL 25174</strain>
    </source>
</reference>
<proteinExistence type="predicted"/>
<dbReference type="PANTHER" id="PTHR47424:SF9">
    <property type="entry name" value="TAH-2"/>
    <property type="match status" value="1"/>
</dbReference>
<dbReference type="EMBL" id="PVQB02000295">
    <property type="protein sequence ID" value="KAF4339183.1"/>
    <property type="molecule type" value="Genomic_DNA"/>
</dbReference>
<evidence type="ECO:0000313" key="6">
    <source>
        <dbReference type="EMBL" id="KAF4339183.1"/>
    </source>
</evidence>
<dbReference type="OrthoDB" id="47007at2759"/>
<dbReference type="CDD" id="cd00067">
    <property type="entry name" value="GAL4"/>
    <property type="match status" value="1"/>
</dbReference>
<keyword evidence="2" id="KW-0805">Transcription regulation</keyword>
<dbReference type="InterPro" id="IPR051127">
    <property type="entry name" value="Fungal_SecMet_Regulators"/>
</dbReference>
<name>A0A9P5AI75_9HYPO</name>
<evidence type="ECO:0000256" key="2">
    <source>
        <dbReference type="ARBA" id="ARBA00023015"/>
    </source>
</evidence>
<dbReference type="InterPro" id="IPR007219">
    <property type="entry name" value="XnlR_reg_dom"/>
</dbReference>
<dbReference type="Proteomes" id="UP000730481">
    <property type="component" value="Unassembled WGS sequence"/>
</dbReference>
<dbReference type="AlphaFoldDB" id="A0A9P5AI75"/>
<evidence type="ECO:0000256" key="1">
    <source>
        <dbReference type="ARBA" id="ARBA00022723"/>
    </source>
</evidence>
<dbReference type="Pfam" id="PF04082">
    <property type="entry name" value="Fungal_trans"/>
    <property type="match status" value="1"/>
</dbReference>
<gene>
    <name evidence="6" type="ORF">FBEOM_6880</name>
</gene>
<evidence type="ECO:0000313" key="7">
    <source>
        <dbReference type="Proteomes" id="UP000730481"/>
    </source>
</evidence>
<dbReference type="GO" id="GO:0008270">
    <property type="term" value="F:zinc ion binding"/>
    <property type="evidence" value="ECO:0007669"/>
    <property type="project" value="InterPro"/>
</dbReference>
<dbReference type="SMART" id="SM00906">
    <property type="entry name" value="Fungal_trans"/>
    <property type="match status" value="1"/>
</dbReference>
<dbReference type="GO" id="GO:0006351">
    <property type="term" value="P:DNA-templated transcription"/>
    <property type="evidence" value="ECO:0007669"/>
    <property type="project" value="InterPro"/>
</dbReference>
<dbReference type="PROSITE" id="PS50048">
    <property type="entry name" value="ZN2_CY6_FUNGAL_2"/>
    <property type="match status" value="1"/>
</dbReference>
<accession>A0A9P5AI75</accession>
<dbReference type="SUPFAM" id="SSF57701">
    <property type="entry name" value="Zn2/Cys6 DNA-binding domain"/>
    <property type="match status" value="1"/>
</dbReference>
<organism evidence="6 7">
    <name type="scientific">Fusarium beomiforme</name>
    <dbReference type="NCBI Taxonomy" id="44412"/>
    <lineage>
        <taxon>Eukaryota</taxon>
        <taxon>Fungi</taxon>
        <taxon>Dikarya</taxon>
        <taxon>Ascomycota</taxon>
        <taxon>Pezizomycotina</taxon>
        <taxon>Sordariomycetes</taxon>
        <taxon>Hypocreomycetidae</taxon>
        <taxon>Hypocreales</taxon>
        <taxon>Nectriaceae</taxon>
        <taxon>Fusarium</taxon>
        <taxon>Fusarium burgessii species complex</taxon>
    </lineage>
</organism>
<dbReference type="GO" id="GO:0000435">
    <property type="term" value="P:positive regulation of transcription from RNA polymerase II promoter by galactose"/>
    <property type="evidence" value="ECO:0007669"/>
    <property type="project" value="TreeGrafter"/>
</dbReference>